<evidence type="ECO:0000313" key="2">
    <source>
        <dbReference type="Proteomes" id="UP001500711"/>
    </source>
</evidence>
<accession>A0ABP7C4Y1</accession>
<name>A0ABP7C4Y1_9PSEU</name>
<reference evidence="2" key="1">
    <citation type="journal article" date="2019" name="Int. J. Syst. Evol. Microbiol.">
        <title>The Global Catalogue of Microorganisms (GCM) 10K type strain sequencing project: providing services to taxonomists for standard genome sequencing and annotation.</title>
        <authorList>
            <consortium name="The Broad Institute Genomics Platform"/>
            <consortium name="The Broad Institute Genome Sequencing Center for Infectious Disease"/>
            <person name="Wu L."/>
            <person name="Ma J."/>
        </authorList>
    </citation>
    <scope>NUCLEOTIDE SEQUENCE [LARGE SCALE GENOMIC DNA]</scope>
    <source>
        <strain evidence="2">JCM 17494</strain>
    </source>
</reference>
<dbReference type="EMBL" id="BAABBE010000031">
    <property type="protein sequence ID" value="GAA3676587.1"/>
    <property type="molecule type" value="Genomic_DNA"/>
</dbReference>
<protein>
    <submittedName>
        <fullName evidence="1">Uncharacterized protein</fullName>
    </submittedName>
</protein>
<sequence length="217" mass="23720">MPDSPSLPTTVFQLVPGHLMTDYVSRPHSPSSFEVRLIDADDGRGNLDLRGRITQTTIPSGGDVRDFAFDRDASADVVERLVIRDREVAWEAGRWTSRERGSMVDNLDELTRADLTNYVTEAVRVGAHALSVTGQPQEDQALERMLKYVGEKTADSTARAAELTERAVPEATGAVPKAAHDAKIAITEAGTRNRKEFMTAVAAAKQDMNAELRRGDA</sequence>
<gene>
    <name evidence="1" type="ORF">GCM10022267_74320</name>
</gene>
<proteinExistence type="predicted"/>
<keyword evidence="2" id="KW-1185">Reference proteome</keyword>
<dbReference type="RefSeq" id="WP_346135281.1">
    <property type="nucleotide sequence ID" value="NZ_BAABBE010000031.1"/>
</dbReference>
<organism evidence="1 2">
    <name type="scientific">Lentzea roselyniae</name>
    <dbReference type="NCBI Taxonomy" id="531940"/>
    <lineage>
        <taxon>Bacteria</taxon>
        <taxon>Bacillati</taxon>
        <taxon>Actinomycetota</taxon>
        <taxon>Actinomycetes</taxon>
        <taxon>Pseudonocardiales</taxon>
        <taxon>Pseudonocardiaceae</taxon>
        <taxon>Lentzea</taxon>
    </lineage>
</organism>
<comment type="caution">
    <text evidence="1">The sequence shown here is derived from an EMBL/GenBank/DDBJ whole genome shotgun (WGS) entry which is preliminary data.</text>
</comment>
<dbReference type="Proteomes" id="UP001500711">
    <property type="component" value="Unassembled WGS sequence"/>
</dbReference>
<evidence type="ECO:0000313" key="1">
    <source>
        <dbReference type="EMBL" id="GAA3676587.1"/>
    </source>
</evidence>